<gene>
    <name evidence="1" type="ORF">Y882_06625</name>
</gene>
<dbReference type="AlphaFoldDB" id="A0A0G9H4W2"/>
<comment type="caution">
    <text evidence="1">The sequence shown here is derived from an EMBL/GenBank/DDBJ whole genome shotgun (WGS) entry which is preliminary data.</text>
</comment>
<name>A0A0G9H4W2_9GAMM</name>
<dbReference type="PATRIC" id="fig|1440762.4.peg.686"/>
<dbReference type="EMBL" id="JPLA01000015">
    <property type="protein sequence ID" value="KLD64536.1"/>
    <property type="molecule type" value="Genomic_DNA"/>
</dbReference>
<proteinExistence type="predicted"/>
<evidence type="ECO:0000313" key="1">
    <source>
        <dbReference type="EMBL" id="KLD64536.1"/>
    </source>
</evidence>
<dbReference type="Proteomes" id="UP000035481">
    <property type="component" value="Unassembled WGS sequence"/>
</dbReference>
<sequence length="144" mass="16156">MFPIGQQIVDDLVRLRWLVGAIRVDAIAKVAQSPAMAAVRRRETVDQILQIFDGVDGAVVVAVIGFFMAAYRKPETQRLALPCPVHHRLRQARAFHRLRIAAIGGQPERRRERAYLPEHVRILPAQAECIERTQRPAEHGAALG</sequence>
<evidence type="ECO:0000313" key="2">
    <source>
        <dbReference type="Proteomes" id="UP000035481"/>
    </source>
</evidence>
<organism evidence="1 2">
    <name type="scientific">Dyella japonica DSM 16301</name>
    <dbReference type="NCBI Taxonomy" id="1440762"/>
    <lineage>
        <taxon>Bacteria</taxon>
        <taxon>Pseudomonadati</taxon>
        <taxon>Pseudomonadota</taxon>
        <taxon>Gammaproteobacteria</taxon>
        <taxon>Lysobacterales</taxon>
        <taxon>Rhodanobacteraceae</taxon>
        <taxon>Dyella</taxon>
    </lineage>
</organism>
<protein>
    <submittedName>
        <fullName evidence="1">Uncharacterized protein</fullName>
    </submittedName>
</protein>
<accession>A0A0G9H4W2</accession>
<reference evidence="1 2" key="1">
    <citation type="journal article" date="2015" name="Antonie Van Leeuwenhoek">
        <title>A phylogenomic and molecular marker based taxonomic framework for the order Xanthomonadales: proposal to transfer the families Algiphilaceae and Solimonadaceae to the order Nevskiales ord. nov. and to create a new family within the order Xanthomonadales, the family Rhodanobacteraceae fam. nov., containing the genus Rhodanobacter and its closest relatives.</title>
        <authorList>
            <person name="Naushad S."/>
            <person name="Adeolu M."/>
            <person name="Wong S."/>
            <person name="Sohail M."/>
            <person name="Schellhorn H.E."/>
            <person name="Gupta R.S."/>
        </authorList>
    </citation>
    <scope>NUCLEOTIDE SEQUENCE [LARGE SCALE GENOMIC DNA]</scope>
    <source>
        <strain evidence="1 2">DSM 16301</strain>
    </source>
</reference>